<dbReference type="Proteomes" id="UP000051733">
    <property type="component" value="Unassembled WGS sequence"/>
</dbReference>
<dbReference type="EMBL" id="AYYY01000014">
    <property type="protein sequence ID" value="KRM61946.1"/>
    <property type="molecule type" value="Genomic_DNA"/>
</dbReference>
<evidence type="ECO:0000313" key="3">
    <source>
        <dbReference type="Proteomes" id="UP000051733"/>
    </source>
</evidence>
<evidence type="ECO:0000259" key="1">
    <source>
        <dbReference type="Pfam" id="PF13460"/>
    </source>
</evidence>
<proteinExistence type="predicted"/>
<name>A0A0R2A5X8_9LACO</name>
<keyword evidence="3" id="KW-1185">Reference proteome</keyword>
<dbReference type="AlphaFoldDB" id="A0A0R2A5X8"/>
<dbReference type="InterPro" id="IPR016040">
    <property type="entry name" value="NAD(P)-bd_dom"/>
</dbReference>
<comment type="caution">
    <text evidence="2">The sequence shown here is derived from an EMBL/GenBank/DDBJ whole genome shotgun (WGS) entry which is preliminary data.</text>
</comment>
<accession>A0A0R2A5X8</accession>
<protein>
    <recommendedName>
        <fullName evidence="1">NAD(P)-binding domain-containing protein</fullName>
    </recommendedName>
</protein>
<sequence length="181" mass="20053">MKGIKMATLTVIDEQRSRLGTLVAAKLPSTEVVLTDRFDTTLQTARVIVWVAPVERADDRVFELIDQIDARAAAPEKIVMVTLAGINGEVPDEQLTLWYGDAAQELMLAHQYATKMIDELEIDYTLIRRVPLVDEETPVQVTNEGQPVMGTRIGMQALSEIVVQACDPTVFRNQSIGVSDQ</sequence>
<feature type="domain" description="NAD(P)-binding" evidence="1">
    <location>
        <begin position="36"/>
        <end position="166"/>
    </location>
</feature>
<dbReference type="STRING" id="1423813.FC26_GL001017"/>
<dbReference type="PATRIC" id="fig|1423813.3.peg.1041"/>
<dbReference type="Pfam" id="PF13460">
    <property type="entry name" value="NAD_binding_10"/>
    <property type="match status" value="1"/>
</dbReference>
<gene>
    <name evidence="2" type="ORF">FC26_GL001017</name>
</gene>
<organism evidence="2 3">
    <name type="scientific">Paucilactobacillus vaccinostercus DSM 20634</name>
    <dbReference type="NCBI Taxonomy" id="1423813"/>
    <lineage>
        <taxon>Bacteria</taxon>
        <taxon>Bacillati</taxon>
        <taxon>Bacillota</taxon>
        <taxon>Bacilli</taxon>
        <taxon>Lactobacillales</taxon>
        <taxon>Lactobacillaceae</taxon>
        <taxon>Paucilactobacillus</taxon>
    </lineage>
</organism>
<dbReference type="Gene3D" id="3.40.50.720">
    <property type="entry name" value="NAD(P)-binding Rossmann-like Domain"/>
    <property type="match status" value="1"/>
</dbReference>
<reference evidence="2 3" key="1">
    <citation type="journal article" date="2015" name="Genome Announc.">
        <title>Expanding the biotechnology potential of lactobacilli through comparative genomics of 213 strains and associated genera.</title>
        <authorList>
            <person name="Sun Z."/>
            <person name="Harris H.M."/>
            <person name="McCann A."/>
            <person name="Guo C."/>
            <person name="Argimon S."/>
            <person name="Zhang W."/>
            <person name="Yang X."/>
            <person name="Jeffery I.B."/>
            <person name="Cooney J.C."/>
            <person name="Kagawa T.F."/>
            <person name="Liu W."/>
            <person name="Song Y."/>
            <person name="Salvetti E."/>
            <person name="Wrobel A."/>
            <person name="Rasinkangas P."/>
            <person name="Parkhill J."/>
            <person name="Rea M.C."/>
            <person name="O'Sullivan O."/>
            <person name="Ritari J."/>
            <person name="Douillard F.P."/>
            <person name="Paul Ross R."/>
            <person name="Yang R."/>
            <person name="Briner A.E."/>
            <person name="Felis G.E."/>
            <person name="de Vos W.M."/>
            <person name="Barrangou R."/>
            <person name="Klaenhammer T.R."/>
            <person name="Caufield P.W."/>
            <person name="Cui Y."/>
            <person name="Zhang H."/>
            <person name="O'Toole P.W."/>
        </authorList>
    </citation>
    <scope>NUCLEOTIDE SEQUENCE [LARGE SCALE GENOMIC DNA]</scope>
    <source>
        <strain evidence="2 3">DSM 20634</strain>
    </source>
</reference>
<evidence type="ECO:0000313" key="2">
    <source>
        <dbReference type="EMBL" id="KRM61946.1"/>
    </source>
</evidence>